<reference evidence="1" key="1">
    <citation type="submission" date="2023-10" db="EMBL/GenBank/DDBJ databases">
        <authorList>
            <person name="Rodriguez Cubillos JULIANA M."/>
            <person name="De Vega J."/>
        </authorList>
    </citation>
    <scope>NUCLEOTIDE SEQUENCE</scope>
</reference>
<proteinExistence type="predicted"/>
<gene>
    <name evidence="1" type="ORF">MILVUS5_LOCUS29698</name>
</gene>
<sequence>MTEPASNVASCSGTSMEKSSSPPSEIAIGIDIGTSPCCVSVWNGSHVLVWDINEMMERLCINSNDHGFSTEAALPDENVDTMSNMKSFFNMIFGEGTNFPFLMHTVDIKVRPFVVPFVKKLWKSTTAVEILGKFMMELKSLVETHLKGPISNVVFTVPVSFSQLQINRIHRACAMADLKVTKLMPQPTAVALWYVYHQVQPLASSHQEMDNESEKVALIFNMDAGYCDVAVITTEKRKIRIKALTGSTIGGEDLLGNMMFYLFHDSENIFTRDVRSETDIISMASLRCGMQDLITDLSSEESVRVDLNSVDGMEIHRYVTRKEFEDVNKEVFEKCESLIIQCMKDAKIKAENINDVIIVGGCCNIPKVQNLVKEICKVSELYTGIDPLHAVLSGAAFAGAPKHPSDSLDLFTSQFTLFTVRVQSGSHGFVPIIPRNTSVPTWRDIVFRTIQDNQTQALILVYEGDDILGHIVAHGIPEAPRGVPKVKISIAIDHTNRFTVNGSVEMPGSEPSAISVHGIWMAETNDGHVGWCDELLIRTYGHTFGYPLQ</sequence>
<protein>
    <submittedName>
        <fullName evidence="1">Uncharacterized protein</fullName>
    </submittedName>
</protein>
<evidence type="ECO:0000313" key="1">
    <source>
        <dbReference type="EMBL" id="CAJ2664503.1"/>
    </source>
</evidence>
<name>A0ACB0L815_TRIPR</name>
<comment type="caution">
    <text evidence="1">The sequence shown here is derived from an EMBL/GenBank/DDBJ whole genome shotgun (WGS) entry which is preliminary data.</text>
</comment>
<dbReference type="Proteomes" id="UP001177021">
    <property type="component" value="Unassembled WGS sequence"/>
</dbReference>
<organism evidence="1 2">
    <name type="scientific">Trifolium pratense</name>
    <name type="common">Red clover</name>
    <dbReference type="NCBI Taxonomy" id="57577"/>
    <lineage>
        <taxon>Eukaryota</taxon>
        <taxon>Viridiplantae</taxon>
        <taxon>Streptophyta</taxon>
        <taxon>Embryophyta</taxon>
        <taxon>Tracheophyta</taxon>
        <taxon>Spermatophyta</taxon>
        <taxon>Magnoliopsida</taxon>
        <taxon>eudicotyledons</taxon>
        <taxon>Gunneridae</taxon>
        <taxon>Pentapetalae</taxon>
        <taxon>rosids</taxon>
        <taxon>fabids</taxon>
        <taxon>Fabales</taxon>
        <taxon>Fabaceae</taxon>
        <taxon>Papilionoideae</taxon>
        <taxon>50 kb inversion clade</taxon>
        <taxon>NPAAA clade</taxon>
        <taxon>Hologalegina</taxon>
        <taxon>IRL clade</taxon>
        <taxon>Trifolieae</taxon>
        <taxon>Trifolium</taxon>
    </lineage>
</organism>
<keyword evidence="2" id="KW-1185">Reference proteome</keyword>
<evidence type="ECO:0000313" key="2">
    <source>
        <dbReference type="Proteomes" id="UP001177021"/>
    </source>
</evidence>
<accession>A0ACB0L815</accession>
<dbReference type="EMBL" id="CASHSV030000409">
    <property type="protein sequence ID" value="CAJ2664503.1"/>
    <property type="molecule type" value="Genomic_DNA"/>
</dbReference>